<evidence type="ECO:0000259" key="8">
    <source>
        <dbReference type="PROSITE" id="PS50928"/>
    </source>
</evidence>
<comment type="similarity">
    <text evidence="7">Belongs to the binding-protein-dependent transport system permease family.</text>
</comment>
<dbReference type="EMBL" id="CACRTF010000032">
    <property type="protein sequence ID" value="VYT57424.1"/>
    <property type="molecule type" value="Genomic_DNA"/>
</dbReference>
<dbReference type="PANTHER" id="PTHR43744">
    <property type="entry name" value="ABC TRANSPORTER PERMEASE PROTEIN MG189-RELATED-RELATED"/>
    <property type="match status" value="1"/>
</dbReference>
<dbReference type="Gene3D" id="1.10.3720.10">
    <property type="entry name" value="MetI-like"/>
    <property type="match status" value="1"/>
</dbReference>
<keyword evidence="5 7" id="KW-1133">Transmembrane helix</keyword>
<evidence type="ECO:0000256" key="2">
    <source>
        <dbReference type="ARBA" id="ARBA00022448"/>
    </source>
</evidence>
<reference evidence="9" key="1">
    <citation type="submission" date="2019-11" db="EMBL/GenBank/DDBJ databases">
        <authorList>
            <person name="Feng L."/>
        </authorList>
    </citation>
    <scope>NUCLEOTIDE SEQUENCE</scope>
    <source>
        <strain evidence="9">CbolteaeLFYP116</strain>
    </source>
</reference>
<dbReference type="SUPFAM" id="SSF161098">
    <property type="entry name" value="MetI-like"/>
    <property type="match status" value="1"/>
</dbReference>
<name>A0A6N2XSL7_9FIRM</name>
<dbReference type="CDD" id="cd06261">
    <property type="entry name" value="TM_PBP2"/>
    <property type="match status" value="1"/>
</dbReference>
<feature type="transmembrane region" description="Helical" evidence="7">
    <location>
        <begin position="110"/>
        <end position="131"/>
    </location>
</feature>
<evidence type="ECO:0000256" key="7">
    <source>
        <dbReference type="RuleBase" id="RU363032"/>
    </source>
</evidence>
<proteinExistence type="inferred from homology"/>
<dbReference type="GO" id="GO:0005886">
    <property type="term" value="C:plasma membrane"/>
    <property type="evidence" value="ECO:0007669"/>
    <property type="project" value="UniProtKB-SubCell"/>
</dbReference>
<evidence type="ECO:0000256" key="1">
    <source>
        <dbReference type="ARBA" id="ARBA00004651"/>
    </source>
</evidence>
<feature type="domain" description="ABC transmembrane type-1" evidence="8">
    <location>
        <begin position="75"/>
        <end position="266"/>
    </location>
</feature>
<evidence type="ECO:0000256" key="5">
    <source>
        <dbReference type="ARBA" id="ARBA00022989"/>
    </source>
</evidence>
<feature type="transmembrane region" description="Helical" evidence="7">
    <location>
        <begin position="74"/>
        <end position="98"/>
    </location>
</feature>
<feature type="transmembrane region" description="Helical" evidence="7">
    <location>
        <begin position="143"/>
        <end position="166"/>
    </location>
</feature>
<organism evidence="9">
    <name type="scientific">Enterocloster bolteae</name>
    <dbReference type="NCBI Taxonomy" id="208479"/>
    <lineage>
        <taxon>Bacteria</taxon>
        <taxon>Bacillati</taxon>
        <taxon>Bacillota</taxon>
        <taxon>Clostridia</taxon>
        <taxon>Lachnospirales</taxon>
        <taxon>Lachnospiraceae</taxon>
        <taxon>Enterocloster</taxon>
    </lineage>
</organism>
<dbReference type="Pfam" id="PF00528">
    <property type="entry name" value="BPD_transp_1"/>
    <property type="match status" value="1"/>
</dbReference>
<keyword evidence="6 7" id="KW-0472">Membrane</keyword>
<dbReference type="InterPro" id="IPR000515">
    <property type="entry name" value="MetI-like"/>
</dbReference>
<feature type="transmembrane region" description="Helical" evidence="7">
    <location>
        <begin position="245"/>
        <end position="265"/>
    </location>
</feature>
<evidence type="ECO:0000256" key="6">
    <source>
        <dbReference type="ARBA" id="ARBA00023136"/>
    </source>
</evidence>
<keyword evidence="2 7" id="KW-0813">Transport</keyword>
<dbReference type="RefSeq" id="WP_002573843.1">
    <property type="nucleotide sequence ID" value="NZ_BAABXO010000001.1"/>
</dbReference>
<keyword evidence="3" id="KW-1003">Cell membrane</keyword>
<sequence length="281" mass="31456">MQKKKAGNSKQVKNMLILFIVLVLAVIYVFPLYIAFANALKTYDQVILDTAGLPSPVVFENFVTVWNQIAYPRAFMNTLFVTAGSLLGILLFCGMGTYMLVRRPGKISNIIFMTIVSMMVVPFQSMMIPLIKIGNRLHLINSLPGLILIYIGCGVPFAVFLYHGFIKGIPRELEEAAMIDGCSVYGTFFKIVLPLLKPITTTIAVLDVLWLWNDFLLPMITLSSKELRTLTLSYFFYFGEFVNQWNLALAAVILAIIPAVIFYMFSQKYIVEGITAGAMKG</sequence>
<feature type="transmembrane region" description="Helical" evidence="7">
    <location>
        <begin position="12"/>
        <end position="36"/>
    </location>
</feature>
<evidence type="ECO:0000313" key="9">
    <source>
        <dbReference type="EMBL" id="VYT57424.1"/>
    </source>
</evidence>
<dbReference type="PANTHER" id="PTHR43744:SF8">
    <property type="entry name" value="SN-GLYCEROL-3-PHOSPHATE TRANSPORT SYSTEM PERMEASE PROTEIN UGPE"/>
    <property type="match status" value="1"/>
</dbReference>
<evidence type="ECO:0000256" key="4">
    <source>
        <dbReference type="ARBA" id="ARBA00022692"/>
    </source>
</evidence>
<accession>A0A6N2XSL7</accession>
<evidence type="ECO:0000256" key="3">
    <source>
        <dbReference type="ARBA" id="ARBA00022475"/>
    </source>
</evidence>
<dbReference type="InterPro" id="IPR035906">
    <property type="entry name" value="MetI-like_sf"/>
</dbReference>
<dbReference type="GeneID" id="23111277"/>
<protein>
    <submittedName>
        <fullName evidence="9">L-arabinose transport system permease protein AraQ</fullName>
    </submittedName>
</protein>
<comment type="subcellular location">
    <subcellularLocation>
        <location evidence="1 7">Cell membrane</location>
        <topology evidence="1 7">Multi-pass membrane protein</topology>
    </subcellularLocation>
</comment>
<keyword evidence="4 7" id="KW-0812">Transmembrane</keyword>
<dbReference type="PROSITE" id="PS50928">
    <property type="entry name" value="ABC_TM1"/>
    <property type="match status" value="1"/>
</dbReference>
<feature type="transmembrane region" description="Helical" evidence="7">
    <location>
        <begin position="187"/>
        <end position="212"/>
    </location>
</feature>
<dbReference type="AlphaFoldDB" id="A0A6N2XSL7"/>
<dbReference type="GO" id="GO:0055085">
    <property type="term" value="P:transmembrane transport"/>
    <property type="evidence" value="ECO:0007669"/>
    <property type="project" value="InterPro"/>
</dbReference>
<gene>
    <name evidence="9" type="primary">araQ_2</name>
    <name evidence="9" type="ORF">CBLFYP116_00486</name>
</gene>